<proteinExistence type="predicted"/>
<reference evidence="1 2" key="1">
    <citation type="submission" date="2023-08" db="EMBL/GenBank/DDBJ databases">
        <title>Transcriptome Analysis of Halomonas alkalicola CICC 11012s to Identify the Genes Involved in Alkaline Tolerances.</title>
        <authorList>
            <person name="Zhai L."/>
        </authorList>
    </citation>
    <scope>NUCLEOTIDE SEQUENCE [LARGE SCALE GENOMIC DNA]</scope>
    <source>
        <strain evidence="1 2">CICC 11012s</strain>
    </source>
</reference>
<organism evidence="1 2">
    <name type="scientific">Halomonas alkalicola</name>
    <dbReference type="NCBI Taxonomy" id="1930622"/>
    <lineage>
        <taxon>Bacteria</taxon>
        <taxon>Pseudomonadati</taxon>
        <taxon>Pseudomonadota</taxon>
        <taxon>Gammaproteobacteria</taxon>
        <taxon>Oceanospirillales</taxon>
        <taxon>Halomonadaceae</taxon>
        <taxon>Halomonas</taxon>
    </lineage>
</organism>
<keyword evidence="2" id="KW-1185">Reference proteome</keyword>
<evidence type="ECO:0000313" key="1">
    <source>
        <dbReference type="EMBL" id="WLI72685.1"/>
    </source>
</evidence>
<evidence type="ECO:0000313" key="2">
    <source>
        <dbReference type="Proteomes" id="UP001235344"/>
    </source>
</evidence>
<accession>A0ABY9H2X9</accession>
<protein>
    <submittedName>
        <fullName evidence="1">Uncharacterized protein</fullName>
    </submittedName>
</protein>
<dbReference type="RefSeq" id="WP_305499602.1">
    <property type="nucleotide sequence ID" value="NZ_CP131913.1"/>
</dbReference>
<sequence>MIDVSRHALVSGVCDDKVWNYRLARGLIYKSAYRKGEDKVKDLFEASEKLSSDLKSLDQLTRKVRLDEIFELNNYICKLVSVKKGERFSSFDIVSRLIERGDVRVVLFDFCHRLLADERGGVIKPNQVSAYNARVEKLNHLIRDRTKGRSSSGMMGNYFLDVI</sequence>
<dbReference type="Proteomes" id="UP001235344">
    <property type="component" value="Chromosome"/>
</dbReference>
<dbReference type="EMBL" id="CP131913">
    <property type="protein sequence ID" value="WLI72685.1"/>
    <property type="molecule type" value="Genomic_DNA"/>
</dbReference>
<name>A0ABY9H2X9_9GAMM</name>
<gene>
    <name evidence="1" type="ORF">B6N23_13090</name>
</gene>